<evidence type="ECO:0000256" key="9">
    <source>
        <dbReference type="ARBA" id="ARBA00038929"/>
    </source>
</evidence>
<keyword evidence="3" id="KW-0964">Secreted</keyword>
<reference evidence="10" key="1">
    <citation type="submission" date="2018-10" db="EMBL/GenBank/DDBJ databases">
        <title>Fifty Aureobasidium pullulans genomes reveal a recombining polyextremotolerant generalist.</title>
        <authorList>
            <person name="Gostincar C."/>
            <person name="Turk M."/>
            <person name="Zajc J."/>
            <person name="Gunde-Cimerman N."/>
        </authorList>
    </citation>
    <scope>NUCLEOTIDE SEQUENCE [LARGE SCALE GENOMIC DNA]</scope>
    <source>
        <strain evidence="10">EXF-10085</strain>
    </source>
</reference>
<evidence type="ECO:0000256" key="1">
    <source>
        <dbReference type="ARBA" id="ARBA00004613"/>
    </source>
</evidence>
<accession>A0A4S9CXN2</accession>
<keyword evidence="6" id="KW-0326">Glycosidase</keyword>
<protein>
    <recommendedName>
        <fullName evidence="9">glucan 1,3-beta-glucosidase</fullName>
        <ecNumber evidence="9">3.2.1.58</ecNumber>
    </recommendedName>
</protein>
<dbReference type="GO" id="GO:0009251">
    <property type="term" value="P:glucan catabolic process"/>
    <property type="evidence" value="ECO:0007669"/>
    <property type="project" value="TreeGrafter"/>
</dbReference>
<dbReference type="InterPro" id="IPR017853">
    <property type="entry name" value="GH"/>
</dbReference>
<dbReference type="InterPro" id="IPR050386">
    <property type="entry name" value="Glycosyl_hydrolase_5"/>
</dbReference>
<dbReference type="GO" id="GO:0009986">
    <property type="term" value="C:cell surface"/>
    <property type="evidence" value="ECO:0007669"/>
    <property type="project" value="TreeGrafter"/>
</dbReference>
<evidence type="ECO:0000256" key="3">
    <source>
        <dbReference type="ARBA" id="ARBA00022525"/>
    </source>
</evidence>
<comment type="similarity">
    <text evidence="2">Belongs to the glycosyl hydrolase 5 (cellulase A) family.</text>
</comment>
<evidence type="ECO:0000256" key="7">
    <source>
        <dbReference type="ARBA" id="ARBA00023316"/>
    </source>
</evidence>
<comment type="catalytic activity">
    <reaction evidence="8">
        <text>Successive hydrolysis of beta-D-glucose units from the non-reducing ends of (1-&gt;3)-beta-D-glucans, releasing alpha-glucose.</text>
        <dbReference type="EC" id="3.2.1.58"/>
    </reaction>
</comment>
<keyword evidence="7" id="KW-0961">Cell wall biogenesis/degradation</keyword>
<dbReference type="EMBL" id="QZAS01000012">
    <property type="protein sequence ID" value="THX12416.1"/>
    <property type="molecule type" value="Genomic_DNA"/>
</dbReference>
<dbReference type="AlphaFoldDB" id="A0A4S9CXN2"/>
<evidence type="ECO:0000256" key="2">
    <source>
        <dbReference type="ARBA" id="ARBA00005641"/>
    </source>
</evidence>
<comment type="subcellular location">
    <subcellularLocation>
        <location evidence="1">Secreted</location>
    </subcellularLocation>
</comment>
<evidence type="ECO:0000256" key="4">
    <source>
        <dbReference type="ARBA" id="ARBA00022729"/>
    </source>
</evidence>
<evidence type="ECO:0000313" key="10">
    <source>
        <dbReference type="EMBL" id="THX12416.1"/>
    </source>
</evidence>
<dbReference type="GO" id="GO:0071555">
    <property type="term" value="P:cell wall organization"/>
    <property type="evidence" value="ECO:0007669"/>
    <property type="project" value="UniProtKB-KW"/>
</dbReference>
<dbReference type="Gene3D" id="3.20.20.80">
    <property type="entry name" value="Glycosidases"/>
    <property type="match status" value="1"/>
</dbReference>
<proteinExistence type="inferred from homology"/>
<comment type="caution">
    <text evidence="10">The sequence shown here is derived from an EMBL/GenBank/DDBJ whole genome shotgun (WGS) entry which is preliminary data.</text>
</comment>
<dbReference type="EC" id="3.2.1.58" evidence="9"/>
<evidence type="ECO:0000256" key="6">
    <source>
        <dbReference type="ARBA" id="ARBA00023295"/>
    </source>
</evidence>
<keyword evidence="4" id="KW-0732">Signal</keyword>
<evidence type="ECO:0000256" key="5">
    <source>
        <dbReference type="ARBA" id="ARBA00022801"/>
    </source>
</evidence>
<dbReference type="SUPFAM" id="SSF51445">
    <property type="entry name" value="(Trans)glycosidases"/>
    <property type="match status" value="1"/>
</dbReference>
<dbReference type="GO" id="GO:0004338">
    <property type="term" value="F:glucan exo-1,3-beta-glucosidase activity"/>
    <property type="evidence" value="ECO:0007669"/>
    <property type="project" value="UniProtKB-EC"/>
</dbReference>
<dbReference type="PANTHER" id="PTHR31297">
    <property type="entry name" value="GLUCAN ENDO-1,6-BETA-GLUCOSIDASE B"/>
    <property type="match status" value="1"/>
</dbReference>
<organism evidence="10">
    <name type="scientific">Aureobasidium pullulans</name>
    <name type="common">Black yeast</name>
    <name type="synonym">Pullularia pullulans</name>
    <dbReference type="NCBI Taxonomy" id="5580"/>
    <lineage>
        <taxon>Eukaryota</taxon>
        <taxon>Fungi</taxon>
        <taxon>Dikarya</taxon>
        <taxon>Ascomycota</taxon>
        <taxon>Pezizomycotina</taxon>
        <taxon>Dothideomycetes</taxon>
        <taxon>Dothideomycetidae</taxon>
        <taxon>Dothideales</taxon>
        <taxon>Saccotheciaceae</taxon>
        <taxon>Aureobasidium</taxon>
    </lineage>
</organism>
<evidence type="ECO:0000256" key="8">
    <source>
        <dbReference type="ARBA" id="ARBA00036824"/>
    </source>
</evidence>
<sequence>MVVLVLERHKYALSTNTGISFSSSSSVLLSHSPARVMRFSPSFALTASLAVANAAAIVPSENLQERSLGKLISEIIVLVKEITTIPIVIDQQINKNTVISTNGVTCKVTNAPTHLRTTLYKTTSLTKSSTKTSTSTVKNGNGQSTATYVVTSTSSSVAPVTTISVASTSSSVSSASSASSHTSASSVVSVNTSAARTGLNTDLYTATSTYPQSSTTVTTVVTSTFTGASTTKVVSSTGTTTVPASTTSLASGEWTDWTIYSANGVNLGNWLEIERSNNQYFWDSYVNGSAVTDEWTFCKTLGNECSSVLEAHYGSAVTTGTIDKLAGVGVNFLRIPTTYAAWIDLPGSELYHGNQQTYLKTICDYAISTYGMRVVIGLHSLPGGVNGLDIGKASGHDAWFYNETNLEYSYKAVSAVLSFVEASSYSWAYTLSVLNEASDTPSAFATADTLTTNGTQWIVDYTNGVFDLIADYFASTANLVIDTHIYYFAASGIYSEYVNSAVCGQASVAPGDGKFPVFIGEWSLQVLYNNTYEARESIFNTQRYAWSRYVQGGSFWGAIFNGTDSVDGEGTQRDYWSYDRLIDAGVVKSPTNATYC</sequence>
<gene>
    <name evidence="10" type="ORF">D6D13_04191</name>
</gene>
<dbReference type="GO" id="GO:0005576">
    <property type="term" value="C:extracellular region"/>
    <property type="evidence" value="ECO:0007669"/>
    <property type="project" value="UniProtKB-SubCell"/>
</dbReference>
<keyword evidence="5 10" id="KW-0378">Hydrolase</keyword>
<name>A0A4S9CXN2_AURPU</name>
<dbReference type="PANTHER" id="PTHR31297:SF1">
    <property type="entry name" value="GLUCAN 1,3-BETA-GLUCOSIDASE I_II-RELATED"/>
    <property type="match status" value="1"/>
</dbReference>